<keyword evidence="2" id="KW-1185">Reference proteome</keyword>
<accession>A0A9P0PI56</accession>
<dbReference type="EMBL" id="CAKOFQ010007011">
    <property type="protein sequence ID" value="CAH1987138.1"/>
    <property type="molecule type" value="Genomic_DNA"/>
</dbReference>
<organism evidence="1 2">
    <name type="scientific">Acanthoscelides obtectus</name>
    <name type="common">Bean weevil</name>
    <name type="synonym">Bruchus obtectus</name>
    <dbReference type="NCBI Taxonomy" id="200917"/>
    <lineage>
        <taxon>Eukaryota</taxon>
        <taxon>Metazoa</taxon>
        <taxon>Ecdysozoa</taxon>
        <taxon>Arthropoda</taxon>
        <taxon>Hexapoda</taxon>
        <taxon>Insecta</taxon>
        <taxon>Pterygota</taxon>
        <taxon>Neoptera</taxon>
        <taxon>Endopterygota</taxon>
        <taxon>Coleoptera</taxon>
        <taxon>Polyphaga</taxon>
        <taxon>Cucujiformia</taxon>
        <taxon>Chrysomeloidea</taxon>
        <taxon>Chrysomelidae</taxon>
        <taxon>Bruchinae</taxon>
        <taxon>Bruchini</taxon>
        <taxon>Acanthoscelides</taxon>
    </lineage>
</organism>
<comment type="caution">
    <text evidence="1">The sequence shown here is derived from an EMBL/GenBank/DDBJ whole genome shotgun (WGS) entry which is preliminary data.</text>
</comment>
<protein>
    <submittedName>
        <fullName evidence="1">Uncharacterized protein</fullName>
    </submittedName>
</protein>
<evidence type="ECO:0000313" key="2">
    <source>
        <dbReference type="Proteomes" id="UP001152888"/>
    </source>
</evidence>
<sequence>MSTYFSFRVQILIYKKSSSPRAKNITLFLRQSCHK</sequence>
<name>A0A9P0PI56_ACAOB</name>
<dbReference type="AlphaFoldDB" id="A0A9P0PI56"/>
<proteinExistence type="predicted"/>
<evidence type="ECO:0000313" key="1">
    <source>
        <dbReference type="EMBL" id="CAH1987138.1"/>
    </source>
</evidence>
<gene>
    <name evidence="1" type="ORF">ACAOBT_LOCUS17687</name>
</gene>
<reference evidence="1" key="1">
    <citation type="submission" date="2022-03" db="EMBL/GenBank/DDBJ databases">
        <authorList>
            <person name="Sayadi A."/>
        </authorList>
    </citation>
    <scope>NUCLEOTIDE SEQUENCE</scope>
</reference>
<dbReference type="Proteomes" id="UP001152888">
    <property type="component" value="Unassembled WGS sequence"/>
</dbReference>